<proteinExistence type="predicted"/>
<comment type="caution">
    <text evidence="1">The sequence shown here is derived from an EMBL/GenBank/DDBJ whole genome shotgun (WGS) entry which is preliminary data.</text>
</comment>
<dbReference type="Proteomes" id="UP000887116">
    <property type="component" value="Unassembled WGS sequence"/>
</dbReference>
<gene>
    <name evidence="1" type="ORF">TNCT_431351</name>
</gene>
<accession>A0A8X6GEK7</accession>
<keyword evidence="2" id="KW-1185">Reference proteome</keyword>
<name>A0A8X6GEK7_TRICU</name>
<reference evidence="1" key="1">
    <citation type="submission" date="2020-07" db="EMBL/GenBank/DDBJ databases">
        <title>Multicomponent nature underlies the extraordinary mechanical properties of spider dragline silk.</title>
        <authorList>
            <person name="Kono N."/>
            <person name="Nakamura H."/>
            <person name="Mori M."/>
            <person name="Yoshida Y."/>
            <person name="Ohtoshi R."/>
            <person name="Malay A.D."/>
            <person name="Moran D.A.P."/>
            <person name="Tomita M."/>
            <person name="Numata K."/>
            <person name="Arakawa K."/>
        </authorList>
    </citation>
    <scope>NUCLEOTIDE SEQUENCE</scope>
</reference>
<dbReference type="AlphaFoldDB" id="A0A8X6GEK7"/>
<dbReference type="EMBL" id="BMAO01025284">
    <property type="protein sequence ID" value="GFR01559.1"/>
    <property type="molecule type" value="Genomic_DNA"/>
</dbReference>
<sequence>MEKLPTTLYKTAEDYCEIKTSKNLDTIQLDIEDINERIEKTKKECQDRKVVLHNTKFGYLVKGTLPQAQKQPIFCLTSEPSLDATIKKRFELESLPKDSKEITKS</sequence>
<organism evidence="1 2">
    <name type="scientific">Trichonephila clavata</name>
    <name type="common">Joro spider</name>
    <name type="synonym">Nephila clavata</name>
    <dbReference type="NCBI Taxonomy" id="2740835"/>
    <lineage>
        <taxon>Eukaryota</taxon>
        <taxon>Metazoa</taxon>
        <taxon>Ecdysozoa</taxon>
        <taxon>Arthropoda</taxon>
        <taxon>Chelicerata</taxon>
        <taxon>Arachnida</taxon>
        <taxon>Araneae</taxon>
        <taxon>Araneomorphae</taxon>
        <taxon>Entelegynae</taxon>
        <taxon>Araneoidea</taxon>
        <taxon>Nephilidae</taxon>
        <taxon>Trichonephila</taxon>
    </lineage>
</organism>
<evidence type="ECO:0000313" key="1">
    <source>
        <dbReference type="EMBL" id="GFR01559.1"/>
    </source>
</evidence>
<evidence type="ECO:0000313" key="2">
    <source>
        <dbReference type="Proteomes" id="UP000887116"/>
    </source>
</evidence>
<protein>
    <submittedName>
        <fullName evidence="1">Uncharacterized protein</fullName>
    </submittedName>
</protein>